<keyword evidence="1" id="KW-0472">Membrane</keyword>
<evidence type="ECO:0000313" key="4">
    <source>
        <dbReference type="Proteomes" id="UP000788153"/>
    </source>
</evidence>
<evidence type="ECO:0000256" key="1">
    <source>
        <dbReference type="SAM" id="Phobius"/>
    </source>
</evidence>
<dbReference type="PANTHER" id="PTHR14969">
    <property type="entry name" value="SPHINGOSINE-1-PHOSPHATE PHOSPHOHYDROLASE"/>
    <property type="match status" value="1"/>
</dbReference>
<name>A0ABX0TXZ7_9SPHN</name>
<dbReference type="GO" id="GO:0050380">
    <property type="term" value="F:undecaprenyl-diphosphatase activity"/>
    <property type="evidence" value="ECO:0007669"/>
    <property type="project" value="UniProtKB-EC"/>
</dbReference>
<keyword evidence="4" id="KW-1185">Reference proteome</keyword>
<dbReference type="EMBL" id="JAASQP010000001">
    <property type="protein sequence ID" value="NIJ23183.1"/>
    <property type="molecule type" value="Genomic_DNA"/>
</dbReference>
<feature type="transmembrane region" description="Helical" evidence="1">
    <location>
        <begin position="106"/>
        <end position="127"/>
    </location>
</feature>
<dbReference type="SMART" id="SM00014">
    <property type="entry name" value="acidPPc"/>
    <property type="match status" value="1"/>
</dbReference>
<comment type="caution">
    <text evidence="3">The sequence shown here is derived from an EMBL/GenBank/DDBJ whole genome shotgun (WGS) entry which is preliminary data.</text>
</comment>
<feature type="domain" description="Phosphatidic acid phosphatase type 2/haloperoxidase" evidence="2">
    <location>
        <begin position="106"/>
        <end position="219"/>
    </location>
</feature>
<dbReference type="InterPro" id="IPR036938">
    <property type="entry name" value="PAP2/HPO_sf"/>
</dbReference>
<dbReference type="InterPro" id="IPR000326">
    <property type="entry name" value="PAP2/HPO"/>
</dbReference>
<dbReference type="Pfam" id="PF01569">
    <property type="entry name" value="PAP2"/>
    <property type="match status" value="1"/>
</dbReference>
<organism evidence="3 4">
    <name type="scientific">Sphingomonas japonica</name>
    <dbReference type="NCBI Taxonomy" id="511662"/>
    <lineage>
        <taxon>Bacteria</taxon>
        <taxon>Pseudomonadati</taxon>
        <taxon>Pseudomonadota</taxon>
        <taxon>Alphaproteobacteria</taxon>
        <taxon>Sphingomonadales</taxon>
        <taxon>Sphingomonadaceae</taxon>
        <taxon>Sphingomonas</taxon>
    </lineage>
</organism>
<sequence length="242" mass="25538">MPPLLDRIINHHRVDSRILIAFLALALGSFAFLELASEVGEGDTIAVDRWILQGLRSAADPSIPVGPAWLRGAMIDVTALGGVSVLTIVTAIAAGYLIAARKWSTAALLTAAIAGGALLSVLLKDVFERARPDLVVHLVEVSSTSFPSGHAMNAAVTYLTLGTLLARAEQGRRVRAYLILVAIGLTLLIGGSRVYLGVHWPSDVLAGWCVGATWAALCSLVARALQRRHAIEAPGEVDEPLS</sequence>
<proteinExistence type="predicted"/>
<dbReference type="Proteomes" id="UP000788153">
    <property type="component" value="Unassembled WGS sequence"/>
</dbReference>
<keyword evidence="1" id="KW-0812">Transmembrane</keyword>
<dbReference type="PANTHER" id="PTHR14969:SF13">
    <property type="entry name" value="AT30094P"/>
    <property type="match status" value="1"/>
</dbReference>
<keyword evidence="1" id="KW-1133">Transmembrane helix</keyword>
<feature type="transmembrane region" description="Helical" evidence="1">
    <location>
        <begin position="77"/>
        <end position="99"/>
    </location>
</feature>
<keyword evidence="3" id="KW-0378">Hydrolase</keyword>
<feature type="transmembrane region" description="Helical" evidence="1">
    <location>
        <begin position="204"/>
        <end position="222"/>
    </location>
</feature>
<gene>
    <name evidence="3" type="ORF">FHT01_000725</name>
</gene>
<dbReference type="RefSeq" id="WP_140048335.1">
    <property type="nucleotide sequence ID" value="NZ_BAAAEV010000001.1"/>
</dbReference>
<feature type="transmembrane region" description="Helical" evidence="1">
    <location>
        <begin position="147"/>
        <end position="165"/>
    </location>
</feature>
<dbReference type="Gene3D" id="1.20.144.10">
    <property type="entry name" value="Phosphatidic acid phosphatase type 2/haloperoxidase"/>
    <property type="match status" value="2"/>
</dbReference>
<protein>
    <submittedName>
        <fullName evidence="3">Undecaprenyl-diphosphatase</fullName>
        <ecNumber evidence="3">3.6.1.27</ecNumber>
    </submittedName>
</protein>
<dbReference type="CDD" id="cd03392">
    <property type="entry name" value="PAP2_like_2"/>
    <property type="match status" value="1"/>
</dbReference>
<accession>A0ABX0TXZ7</accession>
<feature type="transmembrane region" description="Helical" evidence="1">
    <location>
        <begin position="177"/>
        <end position="198"/>
    </location>
</feature>
<evidence type="ECO:0000313" key="3">
    <source>
        <dbReference type="EMBL" id="NIJ23183.1"/>
    </source>
</evidence>
<dbReference type="SUPFAM" id="SSF48317">
    <property type="entry name" value="Acid phosphatase/Vanadium-dependent haloperoxidase"/>
    <property type="match status" value="1"/>
</dbReference>
<evidence type="ECO:0000259" key="2">
    <source>
        <dbReference type="SMART" id="SM00014"/>
    </source>
</evidence>
<dbReference type="EC" id="3.6.1.27" evidence="3"/>
<reference evidence="3 4" key="1">
    <citation type="submission" date="2020-03" db="EMBL/GenBank/DDBJ databases">
        <title>Genomic Encyclopedia of Type Strains, Phase IV (KMG-IV): sequencing the most valuable type-strain genomes for metagenomic binning, comparative biology and taxonomic classification.</title>
        <authorList>
            <person name="Goeker M."/>
        </authorList>
    </citation>
    <scope>NUCLEOTIDE SEQUENCE [LARGE SCALE GENOMIC DNA]</scope>
    <source>
        <strain evidence="3 4">DSM 22753</strain>
    </source>
</reference>